<reference evidence="1 2" key="1">
    <citation type="submission" date="2019-04" db="EMBL/GenBank/DDBJ databases">
        <title>Streptomyces sp. nov. Bv016 isolated from bark of Buahinia variegata.</title>
        <authorList>
            <person name="Kanchanasin P."/>
            <person name="Tanasupawat S."/>
            <person name="Yuki M."/>
            <person name="Kudo T."/>
        </authorList>
    </citation>
    <scope>NUCLEOTIDE SEQUENCE [LARGE SCALE GENOMIC DNA]</scope>
    <source>
        <strain evidence="1 2">Bv016</strain>
    </source>
</reference>
<dbReference type="EMBL" id="SRRT01000005">
    <property type="protein sequence ID" value="TGN75445.1"/>
    <property type="molecule type" value="Genomic_DNA"/>
</dbReference>
<keyword evidence="2" id="KW-1185">Reference proteome</keyword>
<organism evidence="1 2">
    <name type="scientific">Streptomyces bauhiniae</name>
    <dbReference type="NCBI Taxonomy" id="2340725"/>
    <lineage>
        <taxon>Bacteria</taxon>
        <taxon>Bacillati</taxon>
        <taxon>Actinomycetota</taxon>
        <taxon>Actinomycetes</taxon>
        <taxon>Kitasatosporales</taxon>
        <taxon>Streptomycetaceae</taxon>
        <taxon>Streptomyces</taxon>
    </lineage>
</organism>
<dbReference type="AlphaFoldDB" id="A0A4Z1D1J1"/>
<name>A0A4Z1D1J1_9ACTN</name>
<proteinExistence type="predicted"/>
<sequence length="111" mass="12012">MSVAAATEQFQTAVMNSSGQCYSPDPGTCWDVMQSVMKPARTLRTAMHADKSVGAEFWSGAYALINTMEDGMAVGDDEGADKPADFKHRNRATVLGTAHDLSDWLDENPVQ</sequence>
<comment type="caution">
    <text evidence="1">The sequence shown here is derived from an EMBL/GenBank/DDBJ whole genome shotgun (WGS) entry which is preliminary data.</text>
</comment>
<gene>
    <name evidence="1" type="ORF">E5083_17255</name>
</gene>
<protein>
    <submittedName>
        <fullName evidence="1">Uncharacterized protein</fullName>
    </submittedName>
</protein>
<dbReference type="GeneID" id="95449350"/>
<evidence type="ECO:0000313" key="2">
    <source>
        <dbReference type="Proteomes" id="UP000298159"/>
    </source>
</evidence>
<accession>A0A4Z1D1J1</accession>
<dbReference type="RefSeq" id="WP_135786601.1">
    <property type="nucleotide sequence ID" value="NZ_SRRT01000005.1"/>
</dbReference>
<dbReference type="Proteomes" id="UP000298159">
    <property type="component" value="Unassembled WGS sequence"/>
</dbReference>
<evidence type="ECO:0000313" key="1">
    <source>
        <dbReference type="EMBL" id="TGN75445.1"/>
    </source>
</evidence>